<organism evidence="1 2">
    <name type="scientific">Aquitalea magnusonii</name>
    <dbReference type="NCBI Taxonomy" id="332411"/>
    <lineage>
        <taxon>Bacteria</taxon>
        <taxon>Pseudomonadati</taxon>
        <taxon>Pseudomonadota</taxon>
        <taxon>Betaproteobacteria</taxon>
        <taxon>Neisseriales</taxon>
        <taxon>Chromobacteriaceae</taxon>
        <taxon>Aquitalea</taxon>
    </lineage>
</organism>
<dbReference type="KEGG" id="amah:DLM_1832"/>
<gene>
    <name evidence="1" type="ORF">DLM_1832</name>
</gene>
<dbReference type="OrthoDB" id="192277at2"/>
<evidence type="ECO:0000313" key="2">
    <source>
        <dbReference type="Proteomes" id="UP000198290"/>
    </source>
</evidence>
<dbReference type="RefSeq" id="WP_089083347.1">
    <property type="nucleotide sequence ID" value="NZ_AP018823.1"/>
</dbReference>
<evidence type="ECO:0000313" key="1">
    <source>
        <dbReference type="EMBL" id="BBF85448.1"/>
    </source>
</evidence>
<accession>A0A3G9GC63</accession>
<dbReference type="Pfam" id="PF04891">
    <property type="entry name" value="NifQ"/>
    <property type="match status" value="1"/>
</dbReference>
<sequence length="186" mass="21058">MADFQRQQAFRLLSRTVLGVLRNAQDGELPLYAWTLGLPQQEMLEMLAACAPELGYLEALAETQYQQLQAQRPALVAELVAMLLANRSAAENPRHGRWLAHAVAVASLGSRHLWQDMGLASRHELNLLLQHYLYPLYARKQPDLKWKRFLYAELGEQLGRPGLKPPECGRCHAHTTCLPAQPERQT</sequence>
<dbReference type="AlphaFoldDB" id="A0A3G9GC63"/>
<dbReference type="Proteomes" id="UP000198290">
    <property type="component" value="Chromosome"/>
</dbReference>
<dbReference type="GO" id="GO:0009399">
    <property type="term" value="P:nitrogen fixation"/>
    <property type="evidence" value="ECO:0007669"/>
    <property type="project" value="InterPro"/>
</dbReference>
<proteinExistence type="predicted"/>
<reference evidence="2" key="1">
    <citation type="journal article" date="2017" name="Biotechnol. Biofuels">
        <title>Evaluation of environmental bacterial communities as a factor affecting the growth of duckweed Lemna minor.</title>
        <authorList>
            <person name="Ishizawa H."/>
            <person name="Kuroda M."/>
            <person name="Morikawa M."/>
            <person name="Ike M."/>
        </authorList>
    </citation>
    <scope>NUCLEOTIDE SEQUENCE [LARGE SCALE GENOMIC DNA]</scope>
    <source>
        <strain evidence="2">H3</strain>
    </source>
</reference>
<protein>
    <submittedName>
        <fullName evidence="1">Nitrogenase FeMo-cofactor synthesis molybdenum delivery protein NifQ</fullName>
    </submittedName>
</protein>
<dbReference type="EMBL" id="AP018823">
    <property type="protein sequence ID" value="BBF85448.1"/>
    <property type="molecule type" value="Genomic_DNA"/>
</dbReference>
<dbReference type="InterPro" id="IPR006975">
    <property type="entry name" value="NifQ"/>
</dbReference>
<dbReference type="GO" id="GO:0030151">
    <property type="term" value="F:molybdenum ion binding"/>
    <property type="evidence" value="ECO:0007669"/>
    <property type="project" value="InterPro"/>
</dbReference>
<reference evidence="2" key="3">
    <citation type="journal article" date="2017" name="Plant Physiol. Biochem.">
        <title>Differential oxidative and antioxidative response of duckweed Lemna minor toward plant growth promoting/inhibiting bacteria.</title>
        <authorList>
            <person name="Ishizawa H."/>
            <person name="Kuroda M."/>
            <person name="Morikawa M."/>
            <person name="Ike M."/>
        </authorList>
    </citation>
    <scope>NUCLEOTIDE SEQUENCE [LARGE SCALE GENOMIC DNA]</scope>
    <source>
        <strain evidence="2">H3</strain>
    </source>
</reference>
<reference evidence="1 2" key="2">
    <citation type="journal article" date="2017" name="Genome Announc.">
        <title>Draft genome sequence of Aquitalea magnusonii strain H3, a plant growth-promoting bacterium of duckweed Lemna minor.</title>
        <authorList>
            <person name="Ishizawa H."/>
            <person name="Kuroda M."/>
            <person name="Ike M."/>
        </authorList>
    </citation>
    <scope>NUCLEOTIDE SEQUENCE [LARGE SCALE GENOMIC DNA]</scope>
    <source>
        <strain evidence="1 2">H3</strain>
    </source>
</reference>
<keyword evidence="2" id="KW-1185">Reference proteome</keyword>
<name>A0A3G9GC63_9NEIS</name>